<dbReference type="Pfam" id="PF04545">
    <property type="entry name" value="Sigma70_r4"/>
    <property type="match status" value="1"/>
</dbReference>
<feature type="domain" description="HTH HARE-type" evidence="2">
    <location>
        <begin position="227"/>
        <end position="291"/>
    </location>
</feature>
<dbReference type="InterPro" id="IPR007759">
    <property type="entry name" value="Asxl_HARE-HTH"/>
</dbReference>
<accession>A0A2H0KSE6</accession>
<evidence type="ECO:0000256" key="1">
    <source>
        <dbReference type="ARBA" id="ARBA00023163"/>
    </source>
</evidence>
<dbReference type="EMBL" id="PCVO01000048">
    <property type="protein sequence ID" value="PIQ75078.1"/>
    <property type="molecule type" value="Genomic_DNA"/>
</dbReference>
<gene>
    <name evidence="3" type="ORF">COV84_03230</name>
</gene>
<keyword evidence="1" id="KW-0804">Transcription</keyword>
<dbReference type="InterPro" id="IPR013324">
    <property type="entry name" value="RNA_pol_sigma_r3/r4-like"/>
</dbReference>
<dbReference type="InterPro" id="IPR050239">
    <property type="entry name" value="Sigma-70_RNA_pol_init_factors"/>
</dbReference>
<dbReference type="Proteomes" id="UP000229317">
    <property type="component" value="Unassembled WGS sequence"/>
</dbReference>
<proteinExistence type="predicted"/>
<dbReference type="PANTHER" id="PTHR30603:SF47">
    <property type="entry name" value="RNA POLYMERASE SIGMA FACTOR SIGD, CHLOROPLASTIC"/>
    <property type="match status" value="1"/>
</dbReference>
<dbReference type="Gene3D" id="1.10.10.10">
    <property type="entry name" value="Winged helix-like DNA-binding domain superfamily/Winged helix DNA-binding domain"/>
    <property type="match status" value="1"/>
</dbReference>
<organism evidence="3 4">
    <name type="scientific">Candidatus Portnoybacteria bacterium CG11_big_fil_rev_8_21_14_0_20_40_15</name>
    <dbReference type="NCBI Taxonomy" id="1974817"/>
    <lineage>
        <taxon>Bacteria</taxon>
        <taxon>Candidatus Portnoyibacteriota</taxon>
    </lineage>
</organism>
<sequence>MENPYNLVSEILEEVNNRRTQDVIRRRFGLAGGIPQTLQEIGDQYNITRERVRQIEKNGLDHLAQPEVQLRLKPLQDEIHTYFKDYGDMRREEKTFNDLVCFCLPAQKLAQMEKEGEELTLCRAAISLILTLSQPFERLAETDQFYPSWTINKNSIKIAKKTVDSAIKYFDKNRRPLGDKELSEIIKKGLSGVSDKAVLSYIDASKLIEQNNFGEFGPVGWPEISPRGVRDKAYLILKKESRPFHFSEITELINSQLPNLRPAYIQTVHNELIKDPRFVLIGRGIYALAEWGYEPGTVLDVIYDILKKEGSLSKENIVKKVLAKRLIKENTILINLQNKKYFKRLEDGRFNIA</sequence>
<comment type="caution">
    <text evidence="3">The sequence shown here is derived from an EMBL/GenBank/DDBJ whole genome shotgun (WGS) entry which is preliminary data.</text>
</comment>
<dbReference type="GO" id="GO:0003700">
    <property type="term" value="F:DNA-binding transcription factor activity"/>
    <property type="evidence" value="ECO:0007669"/>
    <property type="project" value="InterPro"/>
</dbReference>
<evidence type="ECO:0000313" key="4">
    <source>
        <dbReference type="Proteomes" id="UP000229317"/>
    </source>
</evidence>
<dbReference type="GO" id="GO:0006352">
    <property type="term" value="P:DNA-templated transcription initiation"/>
    <property type="evidence" value="ECO:0007669"/>
    <property type="project" value="InterPro"/>
</dbReference>
<dbReference type="PANTHER" id="PTHR30603">
    <property type="entry name" value="RNA POLYMERASE SIGMA FACTOR RPO"/>
    <property type="match status" value="1"/>
</dbReference>
<dbReference type="AlphaFoldDB" id="A0A2H0KSE6"/>
<dbReference type="PROSITE" id="PS00716">
    <property type="entry name" value="SIGMA70_2"/>
    <property type="match status" value="1"/>
</dbReference>
<evidence type="ECO:0000313" key="3">
    <source>
        <dbReference type="EMBL" id="PIQ75078.1"/>
    </source>
</evidence>
<dbReference type="InterPro" id="IPR000943">
    <property type="entry name" value="RNA_pol_sigma70"/>
</dbReference>
<evidence type="ECO:0000259" key="2">
    <source>
        <dbReference type="PROSITE" id="PS51913"/>
    </source>
</evidence>
<dbReference type="PROSITE" id="PS51913">
    <property type="entry name" value="HTH_HARE"/>
    <property type="match status" value="1"/>
</dbReference>
<dbReference type="Gene3D" id="1.10.10.1250">
    <property type="entry name" value="RNA polymerase, subunit delta, N-terminal domain"/>
    <property type="match status" value="1"/>
</dbReference>
<protein>
    <recommendedName>
        <fullName evidence="2">HTH HARE-type domain-containing protein</fullName>
    </recommendedName>
</protein>
<dbReference type="SUPFAM" id="SSF88659">
    <property type="entry name" value="Sigma3 and sigma4 domains of RNA polymerase sigma factors"/>
    <property type="match status" value="1"/>
</dbReference>
<reference evidence="3 4" key="1">
    <citation type="submission" date="2017-09" db="EMBL/GenBank/DDBJ databases">
        <title>Depth-based differentiation of microbial function through sediment-hosted aquifers and enrichment of novel symbionts in the deep terrestrial subsurface.</title>
        <authorList>
            <person name="Probst A.J."/>
            <person name="Ladd B."/>
            <person name="Jarett J.K."/>
            <person name="Geller-Mcgrath D.E."/>
            <person name="Sieber C.M."/>
            <person name="Emerson J.B."/>
            <person name="Anantharaman K."/>
            <person name="Thomas B.C."/>
            <person name="Malmstrom R."/>
            <person name="Stieglmeier M."/>
            <person name="Klingl A."/>
            <person name="Woyke T."/>
            <person name="Ryan C.M."/>
            <person name="Banfield J.F."/>
        </authorList>
    </citation>
    <scope>NUCLEOTIDE SEQUENCE [LARGE SCALE GENOMIC DNA]</scope>
    <source>
        <strain evidence="3">CG11_big_fil_rev_8_21_14_0_20_40_15</strain>
    </source>
</reference>
<dbReference type="InterPro" id="IPR007630">
    <property type="entry name" value="RNA_pol_sigma70_r4"/>
</dbReference>
<dbReference type="InterPro" id="IPR036388">
    <property type="entry name" value="WH-like_DNA-bd_sf"/>
</dbReference>
<dbReference type="PRINTS" id="PR00046">
    <property type="entry name" value="SIGMA70FCT"/>
</dbReference>
<name>A0A2H0KSE6_9BACT</name>
<dbReference type="InterPro" id="IPR038087">
    <property type="entry name" value="RNAP_delta_N_dom_sf"/>
</dbReference>